<comment type="caution">
    <text evidence="3">The sequence shown here is derived from an EMBL/GenBank/DDBJ whole genome shotgun (WGS) entry which is preliminary data.</text>
</comment>
<evidence type="ECO:0000256" key="2">
    <source>
        <dbReference type="HAMAP-Rule" id="MF_00489"/>
    </source>
</evidence>
<dbReference type="eggNOG" id="COG1671">
    <property type="taxonomic scope" value="Bacteria"/>
</dbReference>
<gene>
    <name evidence="3" type="ORF">DC28_07245</name>
</gene>
<dbReference type="OrthoDB" id="9798918at2"/>
<reference evidence="3 4" key="1">
    <citation type="submission" date="2014-05" db="EMBL/GenBank/DDBJ databases">
        <title>De novo Genome Sequence of Spirocheata sp.</title>
        <authorList>
            <person name="Shivani Y."/>
            <person name="Subhash Y."/>
            <person name="Tushar L."/>
            <person name="Sasikala C."/>
            <person name="Ramana C.V."/>
        </authorList>
    </citation>
    <scope>NUCLEOTIDE SEQUENCE [LARGE SCALE GENOMIC DNA]</scope>
    <source>
        <strain evidence="3 4">JC230</strain>
    </source>
</reference>
<dbReference type="CDD" id="cd18720">
    <property type="entry name" value="PIN_YqxD-like"/>
    <property type="match status" value="1"/>
</dbReference>
<name>A0A098R147_9SPIO</name>
<keyword evidence="4" id="KW-1185">Reference proteome</keyword>
<dbReference type="InterPro" id="IPR003791">
    <property type="entry name" value="UPF0178"/>
</dbReference>
<dbReference type="STRING" id="1480694.DC28_07245"/>
<evidence type="ECO:0000313" key="3">
    <source>
        <dbReference type="EMBL" id="KGE72442.1"/>
    </source>
</evidence>
<dbReference type="Pfam" id="PF02639">
    <property type="entry name" value="DUF188"/>
    <property type="match status" value="1"/>
</dbReference>
<proteinExistence type="inferred from homology"/>
<dbReference type="AlphaFoldDB" id="A0A098R147"/>
<dbReference type="Proteomes" id="UP000029692">
    <property type="component" value="Unassembled WGS sequence"/>
</dbReference>
<comment type="similarity">
    <text evidence="1 2">Belongs to the UPF0178 family.</text>
</comment>
<sequence length="156" mass="17479">MPWQGCIFIDGDSCPRQVRELILRTADRRSLRVVLVSDRPLPAGSIPGVTCVVVPRQEDAADSYIQEHAQPGDLIITQDIPLAARLVEDDRLVLNHLGVEYTRENVQARLLQRNTMAEMRLLGLAGEGGRRFGARELKGFADAFDRILTRLNHPNK</sequence>
<accession>A0A098R147</accession>
<protein>
    <recommendedName>
        <fullName evidence="2">UPF0178 protein DC28_07245</fullName>
    </recommendedName>
</protein>
<organism evidence="3 4">
    <name type="scientific">Spirochaeta lutea</name>
    <dbReference type="NCBI Taxonomy" id="1480694"/>
    <lineage>
        <taxon>Bacteria</taxon>
        <taxon>Pseudomonadati</taxon>
        <taxon>Spirochaetota</taxon>
        <taxon>Spirochaetia</taxon>
        <taxon>Spirochaetales</taxon>
        <taxon>Spirochaetaceae</taxon>
        <taxon>Spirochaeta</taxon>
    </lineage>
</organism>
<dbReference type="PANTHER" id="PTHR35146:SF1">
    <property type="entry name" value="UPF0178 PROTEIN YAII"/>
    <property type="match status" value="1"/>
</dbReference>
<evidence type="ECO:0000313" key="4">
    <source>
        <dbReference type="Proteomes" id="UP000029692"/>
    </source>
</evidence>
<dbReference type="HAMAP" id="MF_00489">
    <property type="entry name" value="UPF0178"/>
    <property type="match status" value="1"/>
</dbReference>
<dbReference type="PANTHER" id="PTHR35146">
    <property type="entry name" value="UPF0178 PROTEIN YAII"/>
    <property type="match status" value="1"/>
</dbReference>
<dbReference type="EMBL" id="JNUP01000052">
    <property type="protein sequence ID" value="KGE72442.1"/>
    <property type="molecule type" value="Genomic_DNA"/>
</dbReference>
<dbReference type="RefSeq" id="WP_037547212.1">
    <property type="nucleotide sequence ID" value="NZ_JNUP01000052.1"/>
</dbReference>
<evidence type="ECO:0000256" key="1">
    <source>
        <dbReference type="ARBA" id="ARBA00008522"/>
    </source>
</evidence>